<evidence type="ECO:0000256" key="1">
    <source>
        <dbReference type="SAM" id="MobiDB-lite"/>
    </source>
</evidence>
<dbReference type="Proteomes" id="UP000483004">
    <property type="component" value="Unassembled WGS sequence"/>
</dbReference>
<proteinExistence type="predicted"/>
<organism evidence="2 3">
    <name type="scientific">Actinomadura montaniterrae</name>
    <dbReference type="NCBI Taxonomy" id="1803903"/>
    <lineage>
        <taxon>Bacteria</taxon>
        <taxon>Bacillati</taxon>
        <taxon>Actinomycetota</taxon>
        <taxon>Actinomycetes</taxon>
        <taxon>Streptosporangiales</taxon>
        <taxon>Thermomonosporaceae</taxon>
        <taxon>Actinomadura</taxon>
    </lineage>
</organism>
<accession>A0A6L3VPT4</accession>
<evidence type="ECO:0000313" key="3">
    <source>
        <dbReference type="Proteomes" id="UP000483004"/>
    </source>
</evidence>
<dbReference type="AlphaFoldDB" id="A0A6L3VPT4"/>
<keyword evidence="3" id="KW-1185">Reference proteome</keyword>
<protein>
    <submittedName>
        <fullName evidence="2">Uncharacterized protein</fullName>
    </submittedName>
</protein>
<comment type="caution">
    <text evidence="2">The sequence shown here is derived from an EMBL/GenBank/DDBJ whole genome shotgun (WGS) entry which is preliminary data.</text>
</comment>
<sequence length="98" mass="10651">MTTRPTPPPRVRVVKVRLSGDGDDAGQVAELLARLLPTLSEGRCQVGEISGAYPNRRDGGARRYLDLYLLDPTTDRHDPGRDGDRPSGSQRNAPGQLT</sequence>
<feature type="compositionally biased region" description="Basic and acidic residues" evidence="1">
    <location>
        <begin position="73"/>
        <end position="85"/>
    </location>
</feature>
<feature type="region of interest" description="Disordered" evidence="1">
    <location>
        <begin position="71"/>
        <end position="98"/>
    </location>
</feature>
<dbReference type="EMBL" id="WBMR01000130">
    <property type="protein sequence ID" value="KAB2371124.1"/>
    <property type="molecule type" value="Genomic_DNA"/>
</dbReference>
<name>A0A6L3VPT4_9ACTN</name>
<reference evidence="2 3" key="1">
    <citation type="submission" date="2019-09" db="EMBL/GenBank/DDBJ databases">
        <title>Actinomadura physcomitrii sp. nov., a novel actinomycete isolated from moss [Physcomitrium sphaericum (Ludw) Fuernr].</title>
        <authorList>
            <person name="Liu C."/>
            <person name="Zhuang X."/>
        </authorList>
    </citation>
    <scope>NUCLEOTIDE SEQUENCE [LARGE SCALE GENOMIC DNA]</scope>
    <source>
        <strain evidence="2 3">CYP1-1B</strain>
    </source>
</reference>
<gene>
    <name evidence="2" type="ORF">F9B16_32930</name>
</gene>
<dbReference type="RefSeq" id="WP_151544131.1">
    <property type="nucleotide sequence ID" value="NZ_WBMR01000130.1"/>
</dbReference>
<evidence type="ECO:0000313" key="2">
    <source>
        <dbReference type="EMBL" id="KAB2371124.1"/>
    </source>
</evidence>